<proteinExistence type="inferred from homology"/>
<dbReference type="PANTHER" id="PTHR12655:SF0">
    <property type="entry name" value="ACYL-COENZYME A THIOESTERASE 9, MITOCHONDRIAL"/>
    <property type="match status" value="1"/>
</dbReference>
<keyword evidence="2" id="KW-0677">Repeat</keyword>
<keyword evidence="3" id="KW-0378">Hydrolase</keyword>
<dbReference type="Proteomes" id="UP000594262">
    <property type="component" value="Unplaced"/>
</dbReference>
<keyword evidence="7" id="KW-1185">Reference proteome</keyword>
<sequence>MSDSKFFLFRFMIAYRRFILQKEISNMFQPYRNLNLLVKRCFTSSVTRLAYRDVTKDHPVIVGSKQLRKLLQEHVGAKKFWLENIAELSNIDAERAKKQEDLVPRSSKDSVQEVIIPLGSDLVQREKYLTFYNTVRFGKLLEDLDTLAGWVGFKYFKGPTERAPFSLVTACVDKINLQENTISSTEDIKLTGFISWAGRTSLEITSYVDQFDPETGTWKRLSDAVFVMVARSLKDGSATFVNKFVPTNDEEKKFFEQGELNVIERKRKSAESLFKQAPTAEERNLIHQMFLGSLDPSKSTFSRRVKPDNTVWMEYTRLKNLLICHPQARNLYNKIFGGFLMREAFELAWANTCTHIKSRPTVIAMDDVMFRKPVEVGSLLYLSSEIVYSKDTYLLTRVHAEVVDPKTGDIDTTNVFYFHFTSKKEFPQVAPMSYGEYMLYLDGLRHANALRIPEVTN</sequence>
<name>A0A7M5XKY2_9CNID</name>
<dbReference type="PROSITE" id="PS51770">
    <property type="entry name" value="HOTDOG_ACOT"/>
    <property type="match status" value="2"/>
</dbReference>
<keyword evidence="4" id="KW-0809">Transit peptide</keyword>
<dbReference type="GO" id="GO:0005739">
    <property type="term" value="C:mitochondrion"/>
    <property type="evidence" value="ECO:0007669"/>
    <property type="project" value="TreeGrafter"/>
</dbReference>
<evidence type="ECO:0000256" key="2">
    <source>
        <dbReference type="ARBA" id="ARBA00022737"/>
    </source>
</evidence>
<dbReference type="Gene3D" id="3.10.129.10">
    <property type="entry name" value="Hotdog Thioesterase"/>
    <property type="match status" value="2"/>
</dbReference>
<dbReference type="PANTHER" id="PTHR12655">
    <property type="entry name" value="ACYL-COA THIOESTERASE"/>
    <property type="match status" value="1"/>
</dbReference>
<evidence type="ECO:0000256" key="4">
    <source>
        <dbReference type="ARBA" id="ARBA00022946"/>
    </source>
</evidence>
<dbReference type="AlphaFoldDB" id="A0A7M5XKY2"/>
<organism evidence="6 7">
    <name type="scientific">Clytia hemisphaerica</name>
    <dbReference type="NCBI Taxonomy" id="252671"/>
    <lineage>
        <taxon>Eukaryota</taxon>
        <taxon>Metazoa</taxon>
        <taxon>Cnidaria</taxon>
        <taxon>Hydrozoa</taxon>
        <taxon>Hydroidolina</taxon>
        <taxon>Leptothecata</taxon>
        <taxon>Obeliida</taxon>
        <taxon>Clytiidae</taxon>
        <taxon>Clytia</taxon>
    </lineage>
</organism>
<dbReference type="OrthoDB" id="331699at2759"/>
<dbReference type="InterPro" id="IPR033120">
    <property type="entry name" value="HOTDOG_ACOT"/>
</dbReference>
<dbReference type="CDD" id="cd03442">
    <property type="entry name" value="BFIT_BACH"/>
    <property type="match status" value="2"/>
</dbReference>
<evidence type="ECO:0000259" key="5">
    <source>
        <dbReference type="PROSITE" id="PS51770"/>
    </source>
</evidence>
<reference evidence="6" key="1">
    <citation type="submission" date="2021-01" db="UniProtKB">
        <authorList>
            <consortium name="EnsemblMetazoa"/>
        </authorList>
    </citation>
    <scope>IDENTIFICATION</scope>
</reference>
<feature type="domain" description="HotDog ACOT-type" evidence="5">
    <location>
        <begin position="314"/>
        <end position="426"/>
    </location>
</feature>
<dbReference type="SUPFAM" id="SSF54637">
    <property type="entry name" value="Thioesterase/thiol ester dehydrase-isomerase"/>
    <property type="match status" value="2"/>
</dbReference>
<dbReference type="FunFam" id="3.10.129.10:FF:000012">
    <property type="entry name" value="Acyl-coenzyme A thioesterase 9, mitochondrial"/>
    <property type="match status" value="1"/>
</dbReference>
<comment type="similarity">
    <text evidence="1">Belongs to the acyl coenzyme A hydrolase family.</text>
</comment>
<dbReference type="GO" id="GO:0006637">
    <property type="term" value="P:acyl-CoA metabolic process"/>
    <property type="evidence" value="ECO:0007669"/>
    <property type="project" value="TreeGrafter"/>
</dbReference>
<dbReference type="GO" id="GO:0047617">
    <property type="term" value="F:fatty acyl-CoA hydrolase activity"/>
    <property type="evidence" value="ECO:0007669"/>
    <property type="project" value="TreeGrafter"/>
</dbReference>
<evidence type="ECO:0000313" key="7">
    <source>
        <dbReference type="Proteomes" id="UP000594262"/>
    </source>
</evidence>
<evidence type="ECO:0000256" key="1">
    <source>
        <dbReference type="ARBA" id="ARBA00010458"/>
    </source>
</evidence>
<evidence type="ECO:0000313" key="6">
    <source>
        <dbReference type="EnsemblMetazoa" id="CLYHEMP024651.1"/>
    </source>
</evidence>
<dbReference type="InterPro" id="IPR029069">
    <property type="entry name" value="HotDog_dom_sf"/>
</dbReference>
<evidence type="ECO:0000256" key="3">
    <source>
        <dbReference type="ARBA" id="ARBA00022801"/>
    </source>
</evidence>
<feature type="domain" description="HotDog ACOT-type" evidence="5">
    <location>
        <begin position="113"/>
        <end position="234"/>
    </location>
</feature>
<protein>
    <recommendedName>
        <fullName evidence="5">HotDog ACOT-type domain-containing protein</fullName>
    </recommendedName>
</protein>
<accession>A0A7M5XKY2</accession>
<dbReference type="EnsemblMetazoa" id="CLYHEMT024651.1">
    <property type="protein sequence ID" value="CLYHEMP024651.1"/>
    <property type="gene ID" value="CLYHEMG024651"/>
</dbReference>